<feature type="chain" id="PRO_5015458589" evidence="3">
    <location>
        <begin position="27"/>
        <end position="405"/>
    </location>
</feature>
<sequence>MTRTGKLTGALGALSLMVAATGVAEAQPLRIGALMPLTGDLQAYGESSRNGVQLAVKEINAAGGVLGEPIELQISDTQTEPQAGVDAAQRLVSVQGVHAIVGALSSGVTIPVASSVTSSEGVVQISNASTSPVITDLDDNDFLFRSVPSDAFQGTALAQVAMEEGVDSVGILYINNDYGEGLADAFESAFESQGGEVVGRSGYAPGQSSYRGELGQVSDGDAALLLIGYPENGQTILRQALEGGHFTEFVFTDGMKSPEIIENLGAQYLNGSFGTAAQARDDTDAAQHFASAYEAEYGELPPVPYIDTAYDAVYTIALAAEAAGTTDPELIRDHLREVARPGGEPVGPGEFERARDLLSRGEDIDYQGASGSINYDANGDVPGTFAHWAIQDGEIVTVKIFEPSM</sequence>
<evidence type="ECO:0000313" key="6">
    <source>
        <dbReference type="Proteomes" id="UP000245474"/>
    </source>
</evidence>
<proteinExistence type="inferred from homology"/>
<evidence type="ECO:0000256" key="2">
    <source>
        <dbReference type="ARBA" id="ARBA00022729"/>
    </source>
</evidence>
<dbReference type="SUPFAM" id="SSF53822">
    <property type="entry name" value="Periplasmic binding protein-like I"/>
    <property type="match status" value="1"/>
</dbReference>
<evidence type="ECO:0000313" key="5">
    <source>
        <dbReference type="EMBL" id="PWG62052.1"/>
    </source>
</evidence>
<evidence type="ECO:0000256" key="1">
    <source>
        <dbReference type="ARBA" id="ARBA00010062"/>
    </source>
</evidence>
<dbReference type="PANTHER" id="PTHR30483">
    <property type="entry name" value="LEUCINE-SPECIFIC-BINDING PROTEIN"/>
    <property type="match status" value="1"/>
</dbReference>
<dbReference type="InterPro" id="IPR028082">
    <property type="entry name" value="Peripla_BP_I"/>
</dbReference>
<dbReference type="CDD" id="cd06346">
    <property type="entry name" value="PBP1_ABC_ligand_binding-like"/>
    <property type="match status" value="1"/>
</dbReference>
<gene>
    <name evidence="5" type="ORF">DEM34_13825</name>
</gene>
<dbReference type="RefSeq" id="WP_109679409.1">
    <property type="nucleotide sequence ID" value="NZ_CP086615.1"/>
</dbReference>
<feature type="signal peptide" evidence="3">
    <location>
        <begin position="1"/>
        <end position="26"/>
    </location>
</feature>
<name>A0A2U2MZ18_9GAMM</name>
<evidence type="ECO:0000259" key="4">
    <source>
        <dbReference type="Pfam" id="PF13458"/>
    </source>
</evidence>
<comment type="similarity">
    <text evidence="1">Belongs to the leucine-binding protein family.</text>
</comment>
<dbReference type="AlphaFoldDB" id="A0A2U2MZ18"/>
<dbReference type="InterPro" id="IPR051010">
    <property type="entry name" value="BCAA_transport"/>
</dbReference>
<comment type="caution">
    <text evidence="5">The sequence shown here is derived from an EMBL/GenBank/DDBJ whole genome shotgun (WGS) entry which is preliminary data.</text>
</comment>
<dbReference type="Pfam" id="PF13458">
    <property type="entry name" value="Peripla_BP_6"/>
    <property type="match status" value="1"/>
</dbReference>
<dbReference type="Proteomes" id="UP000245474">
    <property type="component" value="Unassembled WGS sequence"/>
</dbReference>
<dbReference type="OrthoDB" id="7337537at2"/>
<dbReference type="Gene3D" id="3.40.50.2300">
    <property type="match status" value="2"/>
</dbReference>
<reference evidence="5 6" key="1">
    <citation type="submission" date="2018-05" db="EMBL/GenBank/DDBJ databases">
        <title>Spiribacter halobius sp. nov., a moderately halophilic bacterium isolated from marine solar saltern.</title>
        <authorList>
            <person name="Zheng W.-S."/>
            <person name="Lu D.-C."/>
            <person name="Du Z.-J."/>
        </authorList>
    </citation>
    <scope>NUCLEOTIDE SEQUENCE [LARGE SCALE GENOMIC DNA]</scope>
    <source>
        <strain evidence="5 6">E85</strain>
    </source>
</reference>
<keyword evidence="6" id="KW-1185">Reference proteome</keyword>
<dbReference type="PANTHER" id="PTHR30483:SF6">
    <property type="entry name" value="PERIPLASMIC BINDING PROTEIN OF ABC TRANSPORTER FOR NATURAL AMINO ACIDS"/>
    <property type="match status" value="1"/>
</dbReference>
<accession>A0A2U2MZ18</accession>
<feature type="domain" description="Leucine-binding protein" evidence="4">
    <location>
        <begin position="28"/>
        <end position="352"/>
    </location>
</feature>
<evidence type="ECO:0000256" key="3">
    <source>
        <dbReference type="SAM" id="SignalP"/>
    </source>
</evidence>
<keyword evidence="2 3" id="KW-0732">Signal</keyword>
<organism evidence="5 6">
    <name type="scientific">Sediminicurvatus halobius</name>
    <dbReference type="NCBI Taxonomy" id="2182432"/>
    <lineage>
        <taxon>Bacteria</taxon>
        <taxon>Pseudomonadati</taxon>
        <taxon>Pseudomonadota</taxon>
        <taxon>Gammaproteobacteria</taxon>
        <taxon>Chromatiales</taxon>
        <taxon>Ectothiorhodospiraceae</taxon>
        <taxon>Sediminicurvatus</taxon>
    </lineage>
</organism>
<dbReference type="EMBL" id="QFFI01000023">
    <property type="protein sequence ID" value="PWG62052.1"/>
    <property type="molecule type" value="Genomic_DNA"/>
</dbReference>
<protein>
    <submittedName>
        <fullName evidence="5">Amino acid ABC transporter substrate-binding protein</fullName>
    </submittedName>
</protein>
<dbReference type="InterPro" id="IPR028081">
    <property type="entry name" value="Leu-bd"/>
</dbReference>